<feature type="transmembrane region" description="Helical" evidence="1">
    <location>
        <begin position="343"/>
        <end position="365"/>
    </location>
</feature>
<protein>
    <recommendedName>
        <fullName evidence="4">DUF2029 domain-containing protein</fullName>
    </recommendedName>
</protein>
<dbReference type="EMBL" id="RQHU01000005">
    <property type="protein sequence ID" value="TGN16325.1"/>
    <property type="molecule type" value="Genomic_DNA"/>
</dbReference>
<gene>
    <name evidence="2" type="ORF">EHR08_08680</name>
</gene>
<dbReference type="Proteomes" id="UP000297649">
    <property type="component" value="Unassembled WGS sequence"/>
</dbReference>
<keyword evidence="1" id="KW-1133">Transmembrane helix</keyword>
<keyword evidence="1" id="KW-0812">Transmembrane</keyword>
<accession>A0A6H3P3A7</accession>
<dbReference type="AlphaFoldDB" id="A0A6H3P3A7"/>
<sequence length="427" mass="49584">MFIKNNLIKLILGILYPFILFASSHWGSRDELIIILVISTVLPLYFYFLSASLSLFGNRFYYLLGYSFLLRMVVLGSQAVWSDDIYRYLFDAKFFLEGLSPYLYTPAEAIKFIHSSPLELETLLSKMNSPHYFSVYPLLIQCFFSLGTLFGSLFGSSYLGVQILIFFVDVMNLVLIRKLYPQASFSSYWLYFGNPIVIIEGISQMHPEVLLVTGILLLLMSRFVSHKIISFFLLTQLKFNAFLFILGFRWNRSLFAKLVVASCFSLLLWKVTVFSDLGSQGSSGIGLFFHSFRIAGMIEPLFYFILLPFKVEYLSGVLSFSILCCIYIYCFKKEIISRLNFGNRLLFIYSLFLFFSPVIHPWYWIPWILLMVGNEKMETLVTIISFLSLFSYGLYVSKDFVYIHWLVSLLVLGYYGKKQINYFCKTT</sequence>
<feature type="transmembrane region" description="Helical" evidence="1">
    <location>
        <begin position="196"/>
        <end position="219"/>
    </location>
</feature>
<reference evidence="2" key="1">
    <citation type="journal article" date="2019" name="PLoS Negl. Trop. Dis.">
        <title>Revisiting the worldwide diversity of Leptospira species in the environment.</title>
        <authorList>
            <person name="Vincent A.T."/>
            <person name="Schiettekatte O."/>
            <person name="Bourhy P."/>
            <person name="Veyrier F.J."/>
            <person name="Picardeau M."/>
        </authorList>
    </citation>
    <scope>NUCLEOTIDE SEQUENCE [LARGE SCALE GENOMIC DNA]</scope>
    <source>
        <strain evidence="2">201601109</strain>
    </source>
</reference>
<evidence type="ECO:0000313" key="3">
    <source>
        <dbReference type="Proteomes" id="UP000297649"/>
    </source>
</evidence>
<evidence type="ECO:0000256" key="1">
    <source>
        <dbReference type="SAM" id="Phobius"/>
    </source>
</evidence>
<organism evidence="2 3">
    <name type="scientific">Leptospira bandrabouensis</name>
    <dbReference type="NCBI Taxonomy" id="2484903"/>
    <lineage>
        <taxon>Bacteria</taxon>
        <taxon>Pseudomonadati</taxon>
        <taxon>Spirochaetota</taxon>
        <taxon>Spirochaetia</taxon>
        <taxon>Leptospirales</taxon>
        <taxon>Leptospiraceae</taxon>
        <taxon>Leptospira</taxon>
    </lineage>
</organism>
<feature type="transmembrane region" description="Helical" evidence="1">
    <location>
        <begin position="254"/>
        <end position="273"/>
    </location>
</feature>
<feature type="transmembrane region" description="Helical" evidence="1">
    <location>
        <begin position="313"/>
        <end position="331"/>
    </location>
</feature>
<feature type="transmembrane region" description="Helical" evidence="1">
    <location>
        <begin position="377"/>
        <end position="395"/>
    </location>
</feature>
<feature type="transmembrane region" description="Helical" evidence="1">
    <location>
        <begin position="285"/>
        <end position="307"/>
    </location>
</feature>
<name>A0A6H3P3A7_9LEPT</name>
<feature type="transmembrane region" description="Helical" evidence="1">
    <location>
        <begin position="60"/>
        <end position="81"/>
    </location>
</feature>
<feature type="transmembrane region" description="Helical" evidence="1">
    <location>
        <begin position="400"/>
        <end position="416"/>
    </location>
</feature>
<keyword evidence="3" id="KW-1185">Reference proteome</keyword>
<dbReference type="Pfam" id="PF26314">
    <property type="entry name" value="MptA_B_family"/>
    <property type="match status" value="1"/>
</dbReference>
<feature type="transmembrane region" description="Helical" evidence="1">
    <location>
        <begin position="32"/>
        <end position="48"/>
    </location>
</feature>
<feature type="transmembrane region" description="Helical" evidence="1">
    <location>
        <begin position="158"/>
        <end position="176"/>
    </location>
</feature>
<dbReference type="OrthoDB" id="346168at2"/>
<keyword evidence="1" id="KW-0472">Membrane</keyword>
<evidence type="ECO:0008006" key="4">
    <source>
        <dbReference type="Google" id="ProtNLM"/>
    </source>
</evidence>
<proteinExistence type="predicted"/>
<comment type="caution">
    <text evidence="2">The sequence shown here is derived from an EMBL/GenBank/DDBJ whole genome shotgun (WGS) entry which is preliminary data.</text>
</comment>
<feature type="transmembrane region" description="Helical" evidence="1">
    <location>
        <begin position="231"/>
        <end position="248"/>
    </location>
</feature>
<feature type="transmembrane region" description="Helical" evidence="1">
    <location>
        <begin position="7"/>
        <end position="26"/>
    </location>
</feature>
<evidence type="ECO:0000313" key="2">
    <source>
        <dbReference type="EMBL" id="TGN16325.1"/>
    </source>
</evidence>